<dbReference type="Pfam" id="PF21747">
    <property type="entry name" value="YpoC"/>
    <property type="match status" value="1"/>
</dbReference>
<dbReference type="RefSeq" id="WP_377935067.1">
    <property type="nucleotide sequence ID" value="NZ_JBHUMF010000025.1"/>
</dbReference>
<evidence type="ECO:0000256" key="1">
    <source>
        <dbReference type="SAM" id="Coils"/>
    </source>
</evidence>
<evidence type="ECO:0000259" key="2">
    <source>
        <dbReference type="Pfam" id="PF21747"/>
    </source>
</evidence>
<evidence type="ECO:0000313" key="4">
    <source>
        <dbReference type="Proteomes" id="UP001597506"/>
    </source>
</evidence>
<organism evidence="3 4">
    <name type="scientific">Bacillus seohaeanensis</name>
    <dbReference type="NCBI Taxonomy" id="284580"/>
    <lineage>
        <taxon>Bacteria</taxon>
        <taxon>Bacillati</taxon>
        <taxon>Bacillota</taxon>
        <taxon>Bacilli</taxon>
        <taxon>Bacillales</taxon>
        <taxon>Bacillaceae</taxon>
        <taxon>Bacillus</taxon>
    </lineage>
</organism>
<name>A0ABW5RT23_9BACI</name>
<sequence length="168" mass="20159">MSEVEFSIPKPLDNSYFFPQQKVMIDKDDINCVDPFFAYEILYYSNRLSKPYPWENQEESILSVIALWEKEKRILAELYSKRSKEMQSNMKKGIALFYMLIFWSNDKPVQLTNEINTMEDWNLKAVNLEERLDFVVNNPHLYHSFAQLSELFMEQHKLFAKKQALQKR</sequence>
<dbReference type="InterPro" id="IPR048427">
    <property type="entry name" value="YpoC"/>
</dbReference>
<accession>A0ABW5RT23</accession>
<comment type="caution">
    <text evidence="3">The sequence shown here is derived from an EMBL/GenBank/DDBJ whole genome shotgun (WGS) entry which is preliminary data.</text>
</comment>
<reference evidence="4" key="1">
    <citation type="journal article" date="2019" name="Int. J. Syst. Evol. Microbiol.">
        <title>The Global Catalogue of Microorganisms (GCM) 10K type strain sequencing project: providing services to taxonomists for standard genome sequencing and annotation.</title>
        <authorList>
            <consortium name="The Broad Institute Genomics Platform"/>
            <consortium name="The Broad Institute Genome Sequencing Center for Infectious Disease"/>
            <person name="Wu L."/>
            <person name="Ma J."/>
        </authorList>
    </citation>
    <scope>NUCLEOTIDE SEQUENCE [LARGE SCALE GENOMIC DNA]</scope>
    <source>
        <strain evidence="4">KCTC 3913</strain>
    </source>
</reference>
<keyword evidence="1" id="KW-0175">Coiled coil</keyword>
<feature type="domain" description="YpoC-like" evidence="2">
    <location>
        <begin position="59"/>
        <end position="167"/>
    </location>
</feature>
<dbReference type="EMBL" id="JBHUMF010000025">
    <property type="protein sequence ID" value="MFD2681129.1"/>
    <property type="molecule type" value="Genomic_DNA"/>
</dbReference>
<dbReference type="Proteomes" id="UP001597506">
    <property type="component" value="Unassembled WGS sequence"/>
</dbReference>
<evidence type="ECO:0000313" key="3">
    <source>
        <dbReference type="EMBL" id="MFD2681129.1"/>
    </source>
</evidence>
<protein>
    <submittedName>
        <fullName evidence="3">YpoC family protein</fullName>
    </submittedName>
</protein>
<gene>
    <name evidence="3" type="ORF">ACFSUL_10265</name>
</gene>
<proteinExistence type="predicted"/>
<feature type="coiled-coil region" evidence="1">
    <location>
        <begin position="111"/>
        <end position="138"/>
    </location>
</feature>
<keyword evidence="4" id="KW-1185">Reference proteome</keyword>